<dbReference type="InterPro" id="IPR043723">
    <property type="entry name" value="DUF5665"/>
</dbReference>
<organism evidence="2 3">
    <name type="scientific">Psychrosphaera haliotis</name>
    <dbReference type="NCBI Taxonomy" id="555083"/>
    <lineage>
        <taxon>Bacteria</taxon>
        <taxon>Pseudomonadati</taxon>
        <taxon>Pseudomonadota</taxon>
        <taxon>Gammaproteobacteria</taxon>
        <taxon>Alteromonadales</taxon>
        <taxon>Pseudoalteromonadaceae</taxon>
        <taxon>Psychrosphaera</taxon>
    </lineage>
</organism>
<dbReference type="Pfam" id="PF18910">
    <property type="entry name" value="DUF5665"/>
    <property type="match status" value="1"/>
</dbReference>
<evidence type="ECO:0000256" key="1">
    <source>
        <dbReference type="SAM" id="Phobius"/>
    </source>
</evidence>
<proteinExistence type="predicted"/>
<evidence type="ECO:0000313" key="2">
    <source>
        <dbReference type="EMBL" id="MUH73170.1"/>
    </source>
</evidence>
<reference evidence="2 3" key="1">
    <citation type="submission" date="2019-11" db="EMBL/GenBank/DDBJ databases">
        <title>P. haliotis isolates from Z. marina roots.</title>
        <authorList>
            <person name="Cohen M."/>
            <person name="Jospin G."/>
            <person name="Eisen J.A."/>
            <person name="Coil D.A."/>
        </authorList>
    </citation>
    <scope>NUCLEOTIDE SEQUENCE [LARGE SCALE GENOMIC DNA]</scope>
    <source>
        <strain evidence="2 3">UCD-MCMsp1aY</strain>
    </source>
</reference>
<dbReference type="Proteomes" id="UP000439994">
    <property type="component" value="Unassembled WGS sequence"/>
</dbReference>
<keyword evidence="1" id="KW-0472">Membrane</keyword>
<keyword evidence="1" id="KW-1133">Transmembrane helix</keyword>
<dbReference type="EMBL" id="WOCD01000005">
    <property type="protein sequence ID" value="MUH73170.1"/>
    <property type="molecule type" value="Genomic_DNA"/>
</dbReference>
<name>A0A6N8FDW2_9GAMM</name>
<feature type="transmembrane region" description="Helical" evidence="1">
    <location>
        <begin position="37"/>
        <end position="67"/>
    </location>
</feature>
<accession>A0A6N8FDW2</accession>
<evidence type="ECO:0000313" key="3">
    <source>
        <dbReference type="Proteomes" id="UP000439994"/>
    </source>
</evidence>
<keyword evidence="1" id="KW-0812">Transmembrane</keyword>
<sequence length="93" mass="10584">MQEMWKKLHIQTKHINEQLLQLNNHKLVHTYNSLPRFIWFSLLKGIAVGLGSVLGATVVLSFVVYILSQMEFIPIIGEWVSAILEVVRGPEGN</sequence>
<dbReference type="AlphaFoldDB" id="A0A6N8FDW2"/>
<protein>
    <submittedName>
        <fullName evidence="2">Uncharacterized protein</fullName>
    </submittedName>
</protein>
<gene>
    <name evidence="2" type="ORF">GNP35_12175</name>
</gene>
<comment type="caution">
    <text evidence="2">The sequence shown here is derived from an EMBL/GenBank/DDBJ whole genome shotgun (WGS) entry which is preliminary data.</text>
</comment>
<keyword evidence="3" id="KW-1185">Reference proteome</keyword>
<dbReference type="OrthoDB" id="7859841at2"/>